<dbReference type="EMBL" id="MRVI01000001">
    <property type="protein sequence ID" value="OOC64405.1"/>
    <property type="molecule type" value="Genomic_DNA"/>
</dbReference>
<dbReference type="KEGG" id="pib:BBD41_15370"/>
<protein>
    <submittedName>
        <fullName evidence="5">Cysteine hydrolase</fullName>
    </submittedName>
    <submittedName>
        <fullName evidence="4">Isochorismatase</fullName>
    </submittedName>
</protein>
<dbReference type="Proteomes" id="UP000189059">
    <property type="component" value="Unassembled WGS sequence"/>
</dbReference>
<dbReference type="PANTHER" id="PTHR43540">
    <property type="entry name" value="PEROXYUREIDOACRYLATE/UREIDOACRYLATE AMIDOHYDROLASE-RELATED"/>
    <property type="match status" value="1"/>
</dbReference>
<reference evidence="4" key="1">
    <citation type="submission" date="2016-08" db="EMBL/GenBank/DDBJ databases">
        <title>Complete Genome Seqeunce of Paenibacillus sp. nov. IHBB 9852 from high altitute lake of Indian trans-Himalayas.</title>
        <authorList>
            <person name="Kiran S."/>
            <person name="Swarnkar M.K."/>
            <person name="Rana A."/>
            <person name="Tewari R."/>
            <person name="Gulati A."/>
        </authorList>
    </citation>
    <scope>NUCLEOTIDE SEQUENCE [LARGE SCALE GENOMIC DNA]</scope>
    <source>
        <strain evidence="4">IHBB 9852</strain>
    </source>
</reference>
<keyword evidence="6" id="KW-1185">Reference proteome</keyword>
<name>A0A1B2E9G0_9BACL</name>
<evidence type="ECO:0000256" key="2">
    <source>
        <dbReference type="ARBA" id="ARBA00022801"/>
    </source>
</evidence>
<reference evidence="5 6" key="2">
    <citation type="submission" date="2016-12" db="EMBL/GenBank/DDBJ databases">
        <title>Genome sequencing and description of Paenibacillus sp. nov. from high altitude lake in the Indian Trans- Himalayas.</title>
        <authorList>
            <person name="Kiran S."/>
            <person name="Swarnkar M.K."/>
            <person name="Rana A."/>
            <person name="Tewari R."/>
            <person name="Gulati A."/>
        </authorList>
    </citation>
    <scope>NUCLEOTIDE SEQUENCE [LARGE SCALE GENOMIC DNA]</scope>
    <source>
        <strain evidence="5 6">IHBB 9951</strain>
    </source>
</reference>
<dbReference type="InterPro" id="IPR000868">
    <property type="entry name" value="Isochorismatase-like_dom"/>
</dbReference>
<gene>
    <name evidence="5" type="ORF">BBD40_20170</name>
    <name evidence="4" type="ORF">BBD41_15370</name>
</gene>
<dbReference type="Pfam" id="PF00857">
    <property type="entry name" value="Isochorismatase"/>
    <property type="match status" value="1"/>
</dbReference>
<dbReference type="InterPro" id="IPR036380">
    <property type="entry name" value="Isochorismatase-like_sf"/>
</dbReference>
<evidence type="ECO:0000259" key="3">
    <source>
        <dbReference type="Pfam" id="PF00857"/>
    </source>
</evidence>
<dbReference type="EMBL" id="CP016809">
    <property type="protein sequence ID" value="ANY76589.1"/>
    <property type="molecule type" value="Genomic_DNA"/>
</dbReference>
<organism evidence="4">
    <name type="scientific">Paenibacillus ihbetae</name>
    <dbReference type="NCBI Taxonomy" id="1870820"/>
    <lineage>
        <taxon>Bacteria</taxon>
        <taxon>Bacillati</taxon>
        <taxon>Bacillota</taxon>
        <taxon>Bacilli</taxon>
        <taxon>Bacillales</taxon>
        <taxon>Paenibacillaceae</taxon>
        <taxon>Paenibacillus</taxon>
    </lineage>
</organism>
<proteinExistence type="inferred from homology"/>
<keyword evidence="2 5" id="KW-0378">Hydrolase</keyword>
<dbReference type="OrthoDB" id="9785724at2"/>
<dbReference type="InterPro" id="IPR050272">
    <property type="entry name" value="Isochorismatase-like_hydrls"/>
</dbReference>
<evidence type="ECO:0000313" key="5">
    <source>
        <dbReference type="EMBL" id="OOC64405.1"/>
    </source>
</evidence>
<comment type="similarity">
    <text evidence="1">Belongs to the isochorismatase family.</text>
</comment>
<dbReference type="CDD" id="cd01014">
    <property type="entry name" value="nicotinamidase_related"/>
    <property type="match status" value="1"/>
</dbReference>
<dbReference type="AlphaFoldDB" id="A0A1B2E9G0"/>
<sequence>MGQTALLVIDVQNAMFDEGDPVYEGERLLANIKQLIAKARKDNAPVFYIQHSDEGLEKGSEAWKIHADIAPATMDTIIHKTKPDSFYHTTLEDELKRRGIEHLVLAGMQTDLCVDTTCRRAVSMGYRVTLASDAHSTWNNSALTAQQIIDHHNDVLRWFAAIRRMEEIDFHEEAGE</sequence>
<evidence type="ECO:0000313" key="4">
    <source>
        <dbReference type="EMBL" id="ANY76589.1"/>
    </source>
</evidence>
<accession>A0A1B2E9G0</accession>
<dbReference type="PANTHER" id="PTHR43540:SF14">
    <property type="entry name" value="ISOCHORISMATASE"/>
    <property type="match status" value="1"/>
</dbReference>
<feature type="domain" description="Isochorismatase-like" evidence="3">
    <location>
        <begin position="4"/>
        <end position="141"/>
    </location>
</feature>
<dbReference type="Gene3D" id="3.40.50.850">
    <property type="entry name" value="Isochorismatase-like"/>
    <property type="match status" value="1"/>
</dbReference>
<evidence type="ECO:0000313" key="6">
    <source>
        <dbReference type="Proteomes" id="UP000189059"/>
    </source>
</evidence>
<dbReference type="SUPFAM" id="SSF52499">
    <property type="entry name" value="Isochorismatase-like hydrolases"/>
    <property type="match status" value="1"/>
</dbReference>
<evidence type="ECO:0000256" key="1">
    <source>
        <dbReference type="ARBA" id="ARBA00006336"/>
    </source>
</evidence>
<dbReference type="GO" id="GO:0016787">
    <property type="term" value="F:hydrolase activity"/>
    <property type="evidence" value="ECO:0007669"/>
    <property type="project" value="UniProtKB-KW"/>
</dbReference>